<evidence type="ECO:0000256" key="7">
    <source>
        <dbReference type="PROSITE-ProRule" id="PRU00581"/>
    </source>
</evidence>
<comment type="subcellular location">
    <subcellularLocation>
        <location evidence="1">Membrane</location>
        <topology evidence="1">Multi-pass membrane protein</topology>
    </subcellularLocation>
</comment>
<evidence type="ECO:0000313" key="11">
    <source>
        <dbReference type="Proteomes" id="UP001158576"/>
    </source>
</evidence>
<keyword evidence="3 7" id="KW-0812">Transmembrane</keyword>
<proteinExistence type="inferred from homology"/>
<evidence type="ECO:0000313" key="10">
    <source>
        <dbReference type="EMBL" id="CAG5104709.1"/>
    </source>
</evidence>
<dbReference type="Pfam" id="PF01284">
    <property type="entry name" value="MARVEL"/>
    <property type="match status" value="1"/>
</dbReference>
<dbReference type="PANTHER" id="PTHR10306">
    <property type="entry name" value="SYNAPTOPHYSIN"/>
    <property type="match status" value="1"/>
</dbReference>
<gene>
    <name evidence="10" type="ORF">OKIOD_LOCUS10236</name>
</gene>
<protein>
    <submittedName>
        <fullName evidence="10">Oidioi.mRNA.OKI2018_I69.chr1.g1471.t1.cds</fullName>
    </submittedName>
</protein>
<feature type="transmembrane region" description="Helical" evidence="8">
    <location>
        <begin position="107"/>
        <end position="129"/>
    </location>
</feature>
<evidence type="ECO:0000259" key="9">
    <source>
        <dbReference type="PROSITE" id="PS51225"/>
    </source>
</evidence>
<reference evidence="10 11" key="1">
    <citation type="submission" date="2021-04" db="EMBL/GenBank/DDBJ databases">
        <authorList>
            <person name="Bliznina A."/>
        </authorList>
    </citation>
    <scope>NUCLEOTIDE SEQUENCE [LARGE SCALE GENOMIC DNA]</scope>
</reference>
<dbReference type="PANTHER" id="PTHR10306:SF17">
    <property type="entry name" value="MARVEL DOMAIN-CONTAINING PROTEIN"/>
    <property type="match status" value="1"/>
</dbReference>
<dbReference type="InterPro" id="IPR001285">
    <property type="entry name" value="Synaptophysin/porin"/>
</dbReference>
<dbReference type="EMBL" id="OU015566">
    <property type="protein sequence ID" value="CAG5104709.1"/>
    <property type="molecule type" value="Genomic_DNA"/>
</dbReference>
<dbReference type="PROSITE" id="PS51225">
    <property type="entry name" value="MARVEL"/>
    <property type="match status" value="1"/>
</dbReference>
<evidence type="ECO:0000256" key="5">
    <source>
        <dbReference type="ARBA" id="ARBA00023136"/>
    </source>
</evidence>
<dbReference type="PRINTS" id="PR00220">
    <property type="entry name" value="SYNAPTOPHYSN"/>
</dbReference>
<feature type="transmembrane region" description="Helical" evidence="8">
    <location>
        <begin position="21"/>
        <end position="41"/>
    </location>
</feature>
<dbReference type="InterPro" id="IPR008253">
    <property type="entry name" value="Marvel"/>
</dbReference>
<evidence type="ECO:0000256" key="1">
    <source>
        <dbReference type="ARBA" id="ARBA00004141"/>
    </source>
</evidence>
<feature type="domain" description="MARVEL" evidence="9">
    <location>
        <begin position="14"/>
        <end position="232"/>
    </location>
</feature>
<name>A0ABN7SUZ8_OIKDI</name>
<sequence length="247" mass="27654">MNVESILAAGRFRVLNEPRGFIRILQWVLAIVAFATCSGYTETLTFTSHCIPAGEDDSEAKVTDQKIIIEYPFNIAKSNKDFHKFDDSCETEIPVTLAGDVSPSASWYVFVGVIAFLYCMLALGYYVFMEPNLRENDEIPAYNNVDLVITGVLVFFWLTGTSTMAWGKNQLDFILTHGNIVKEAELKDFCEIPNKCTVTAATFVKLNASVAFGFLNFFLWLGSLWFVWKEASFFKRAPLASSPPVTA</sequence>
<evidence type="ECO:0000256" key="8">
    <source>
        <dbReference type="SAM" id="Phobius"/>
    </source>
</evidence>
<dbReference type="Proteomes" id="UP001158576">
    <property type="component" value="Chromosome 1"/>
</dbReference>
<feature type="transmembrane region" description="Helical" evidence="8">
    <location>
        <begin position="208"/>
        <end position="228"/>
    </location>
</feature>
<evidence type="ECO:0000256" key="4">
    <source>
        <dbReference type="ARBA" id="ARBA00022989"/>
    </source>
</evidence>
<evidence type="ECO:0000256" key="6">
    <source>
        <dbReference type="ARBA" id="ARBA00023180"/>
    </source>
</evidence>
<keyword evidence="11" id="KW-1185">Reference proteome</keyword>
<organism evidence="10 11">
    <name type="scientific">Oikopleura dioica</name>
    <name type="common">Tunicate</name>
    <dbReference type="NCBI Taxonomy" id="34765"/>
    <lineage>
        <taxon>Eukaryota</taxon>
        <taxon>Metazoa</taxon>
        <taxon>Chordata</taxon>
        <taxon>Tunicata</taxon>
        <taxon>Appendicularia</taxon>
        <taxon>Copelata</taxon>
        <taxon>Oikopleuridae</taxon>
        <taxon>Oikopleura</taxon>
    </lineage>
</organism>
<keyword evidence="5 7" id="KW-0472">Membrane</keyword>
<keyword evidence="6" id="KW-0325">Glycoprotein</keyword>
<keyword evidence="4 8" id="KW-1133">Transmembrane helix</keyword>
<comment type="similarity">
    <text evidence="2">Belongs to the synaptophysin/synaptobrevin family.</text>
</comment>
<evidence type="ECO:0000256" key="2">
    <source>
        <dbReference type="ARBA" id="ARBA00006476"/>
    </source>
</evidence>
<accession>A0ABN7SUZ8</accession>
<feature type="transmembrane region" description="Helical" evidence="8">
    <location>
        <begin position="141"/>
        <end position="159"/>
    </location>
</feature>
<evidence type="ECO:0000256" key="3">
    <source>
        <dbReference type="ARBA" id="ARBA00022692"/>
    </source>
</evidence>